<dbReference type="GO" id="GO:0005829">
    <property type="term" value="C:cytosol"/>
    <property type="evidence" value="ECO:0007669"/>
    <property type="project" value="TreeGrafter"/>
</dbReference>
<evidence type="ECO:0000259" key="9">
    <source>
        <dbReference type="PROSITE" id="PS50198"/>
    </source>
</evidence>
<keyword evidence="11" id="KW-1185">Reference proteome</keyword>
<dbReference type="Pfam" id="PF13616">
    <property type="entry name" value="Rotamase_3"/>
    <property type="match status" value="1"/>
</dbReference>
<feature type="domain" description="PpiC" evidence="9">
    <location>
        <begin position="2"/>
        <end position="106"/>
    </location>
</feature>
<reference evidence="10 11" key="1">
    <citation type="submission" date="2018-07" db="EMBL/GenBank/DDBJ databases">
        <title>Genomic Encyclopedia of Type Strains, Phase III (KMG-III): the genomes of soil and plant-associated and newly described type strains.</title>
        <authorList>
            <person name="Whitman W."/>
        </authorList>
    </citation>
    <scope>NUCLEOTIDE SEQUENCE [LARGE SCALE GENOMIC DNA]</scope>
    <source>
        <strain evidence="10 11">CECT 8488</strain>
    </source>
</reference>
<dbReference type="GO" id="GO:0003755">
    <property type="term" value="F:peptidyl-prolyl cis-trans isomerase activity"/>
    <property type="evidence" value="ECO:0007669"/>
    <property type="project" value="UniProtKB-KW"/>
</dbReference>
<dbReference type="EMBL" id="QRDW01000001">
    <property type="protein sequence ID" value="RED53412.1"/>
    <property type="molecule type" value="Genomic_DNA"/>
</dbReference>
<organism evidence="10 11">
    <name type="scientific">Aestuariispira insulae</name>
    <dbReference type="NCBI Taxonomy" id="1461337"/>
    <lineage>
        <taxon>Bacteria</taxon>
        <taxon>Pseudomonadati</taxon>
        <taxon>Pseudomonadota</taxon>
        <taxon>Alphaproteobacteria</taxon>
        <taxon>Rhodospirillales</taxon>
        <taxon>Kiloniellaceae</taxon>
        <taxon>Aestuariispira</taxon>
    </lineage>
</organism>
<dbReference type="PROSITE" id="PS01096">
    <property type="entry name" value="PPIC_PPIASE_1"/>
    <property type="match status" value="1"/>
</dbReference>
<sequence length="106" mass="11156">MADQVAASHILLMYEGSMRSTATRSKDDALELINKLKADIEGGADFAALAQEHSDCPSGQSGGELGSFGRGQMVPEFETATFALEVGGTSDVVETAFGYHLITRTA</sequence>
<gene>
    <name evidence="10" type="ORF">DFP90_101200</name>
</gene>
<evidence type="ECO:0000256" key="2">
    <source>
        <dbReference type="ARBA" id="ARBA00013194"/>
    </source>
</evidence>
<evidence type="ECO:0000256" key="1">
    <source>
        <dbReference type="ARBA" id="ARBA00000971"/>
    </source>
</evidence>
<dbReference type="InterPro" id="IPR046357">
    <property type="entry name" value="PPIase_dom_sf"/>
</dbReference>
<dbReference type="PANTHER" id="PTHR10657:SF4">
    <property type="entry name" value="PEPTIDYL-PROLYL CIS-TRANS ISOMERASE-RELATED"/>
    <property type="match status" value="1"/>
</dbReference>
<evidence type="ECO:0000256" key="4">
    <source>
        <dbReference type="ARBA" id="ARBA00023110"/>
    </source>
</evidence>
<evidence type="ECO:0000256" key="6">
    <source>
        <dbReference type="ARBA" id="ARBA00030642"/>
    </source>
</evidence>
<dbReference type="OrthoDB" id="14196at2"/>
<dbReference type="PANTHER" id="PTHR10657">
    <property type="entry name" value="PEPTIDYL-PROLYL CIS-TRANS ISOMERASE"/>
    <property type="match status" value="1"/>
</dbReference>
<keyword evidence="5 8" id="KW-0413">Isomerase</keyword>
<proteinExistence type="predicted"/>
<protein>
    <recommendedName>
        <fullName evidence="3">Parvulin-like PPIase</fullName>
        <ecNumber evidence="2">5.2.1.8</ecNumber>
    </recommendedName>
    <alternativeName>
        <fullName evidence="6">Peptidyl-prolyl cis-trans isomerase plp</fullName>
    </alternativeName>
    <alternativeName>
        <fullName evidence="7">Rotamase plp</fullName>
    </alternativeName>
</protein>
<evidence type="ECO:0000256" key="5">
    <source>
        <dbReference type="ARBA" id="ARBA00023235"/>
    </source>
</evidence>
<dbReference type="PROSITE" id="PS50198">
    <property type="entry name" value="PPIC_PPIASE_2"/>
    <property type="match status" value="1"/>
</dbReference>
<evidence type="ECO:0000313" key="11">
    <source>
        <dbReference type="Proteomes" id="UP000256845"/>
    </source>
</evidence>
<dbReference type="InterPro" id="IPR023058">
    <property type="entry name" value="PPIase_PpiC_CS"/>
</dbReference>
<dbReference type="InterPro" id="IPR051370">
    <property type="entry name" value="PPIase_Pin1"/>
</dbReference>
<comment type="catalytic activity">
    <reaction evidence="1">
        <text>[protein]-peptidylproline (omega=180) = [protein]-peptidylproline (omega=0)</text>
        <dbReference type="Rhea" id="RHEA:16237"/>
        <dbReference type="Rhea" id="RHEA-COMP:10747"/>
        <dbReference type="Rhea" id="RHEA-COMP:10748"/>
        <dbReference type="ChEBI" id="CHEBI:83833"/>
        <dbReference type="ChEBI" id="CHEBI:83834"/>
        <dbReference type="EC" id="5.2.1.8"/>
    </reaction>
</comment>
<accession>A0A3D9HV94</accession>
<evidence type="ECO:0000256" key="7">
    <source>
        <dbReference type="ARBA" id="ARBA00031484"/>
    </source>
</evidence>
<evidence type="ECO:0000256" key="3">
    <source>
        <dbReference type="ARBA" id="ARBA00018370"/>
    </source>
</evidence>
<keyword evidence="4 8" id="KW-0697">Rotamase</keyword>
<evidence type="ECO:0000313" key="10">
    <source>
        <dbReference type="EMBL" id="RED53412.1"/>
    </source>
</evidence>
<evidence type="ECO:0000256" key="8">
    <source>
        <dbReference type="PROSITE-ProRule" id="PRU00278"/>
    </source>
</evidence>
<dbReference type="EC" id="5.2.1.8" evidence="2"/>
<name>A0A3D9HV94_9PROT</name>
<dbReference type="InterPro" id="IPR000297">
    <property type="entry name" value="PPIase_PpiC"/>
</dbReference>
<dbReference type="Gene3D" id="3.10.50.40">
    <property type="match status" value="1"/>
</dbReference>
<dbReference type="Proteomes" id="UP000256845">
    <property type="component" value="Unassembled WGS sequence"/>
</dbReference>
<dbReference type="AlphaFoldDB" id="A0A3D9HV94"/>
<dbReference type="SUPFAM" id="SSF54534">
    <property type="entry name" value="FKBP-like"/>
    <property type="match status" value="1"/>
</dbReference>
<comment type="caution">
    <text evidence="10">The sequence shown here is derived from an EMBL/GenBank/DDBJ whole genome shotgun (WGS) entry which is preliminary data.</text>
</comment>